<gene>
    <name evidence="2" type="ORF">GIL414_LOCUS44472</name>
</gene>
<comment type="caution">
    <text evidence="2">The sequence shown here is derived from an EMBL/GenBank/DDBJ whole genome shotgun (WGS) entry which is preliminary data.</text>
</comment>
<name>A0A8S3AP04_9BILA</name>
<evidence type="ECO:0000256" key="1">
    <source>
        <dbReference type="SAM" id="MobiDB-lite"/>
    </source>
</evidence>
<organism evidence="2 3">
    <name type="scientific">Rotaria magnacalcarata</name>
    <dbReference type="NCBI Taxonomy" id="392030"/>
    <lineage>
        <taxon>Eukaryota</taxon>
        <taxon>Metazoa</taxon>
        <taxon>Spiralia</taxon>
        <taxon>Gnathifera</taxon>
        <taxon>Rotifera</taxon>
        <taxon>Eurotatoria</taxon>
        <taxon>Bdelloidea</taxon>
        <taxon>Philodinida</taxon>
        <taxon>Philodinidae</taxon>
        <taxon>Rotaria</taxon>
    </lineage>
</organism>
<feature type="non-terminal residue" evidence="2">
    <location>
        <position position="1"/>
    </location>
</feature>
<accession>A0A8S3AP04</accession>
<evidence type="ECO:0000313" key="2">
    <source>
        <dbReference type="EMBL" id="CAF4735454.1"/>
    </source>
</evidence>
<feature type="region of interest" description="Disordered" evidence="1">
    <location>
        <begin position="60"/>
        <end position="81"/>
    </location>
</feature>
<reference evidence="2" key="1">
    <citation type="submission" date="2021-02" db="EMBL/GenBank/DDBJ databases">
        <authorList>
            <person name="Nowell W R."/>
        </authorList>
    </citation>
    <scope>NUCLEOTIDE SEQUENCE</scope>
</reference>
<dbReference type="EMBL" id="CAJOBJ010134280">
    <property type="protein sequence ID" value="CAF4735454.1"/>
    <property type="molecule type" value="Genomic_DNA"/>
</dbReference>
<dbReference type="Proteomes" id="UP000681720">
    <property type="component" value="Unassembled WGS sequence"/>
</dbReference>
<sequence length="81" mass="9114">TKEQNDLYHNESIISTSTLADDENYINDIETENKYLLKTLSSPCDKDLRLLSPILLSHENDSSAKIDQSNETTIDKPSGDN</sequence>
<proteinExistence type="predicted"/>
<dbReference type="AlphaFoldDB" id="A0A8S3AP04"/>
<feature type="non-terminal residue" evidence="2">
    <location>
        <position position="81"/>
    </location>
</feature>
<protein>
    <submittedName>
        <fullName evidence="2">Uncharacterized protein</fullName>
    </submittedName>
</protein>
<evidence type="ECO:0000313" key="3">
    <source>
        <dbReference type="Proteomes" id="UP000681720"/>
    </source>
</evidence>